<evidence type="ECO:0000256" key="1">
    <source>
        <dbReference type="ARBA" id="ARBA00010285"/>
    </source>
</evidence>
<dbReference type="Gene3D" id="1.10.150.590">
    <property type="entry name" value="Dinitrogenase iron-molybdenum cofactor, N-terminal"/>
    <property type="match status" value="1"/>
</dbReference>
<evidence type="ECO:0000259" key="3">
    <source>
        <dbReference type="Pfam" id="PF02579"/>
    </source>
</evidence>
<dbReference type="PANTHER" id="PTHR33937:SF1">
    <property type="entry name" value="IRON-MOLIBDENUM COFACTOR PROCESSING PROTEIN"/>
    <property type="match status" value="1"/>
</dbReference>
<dbReference type="InterPro" id="IPR038127">
    <property type="entry name" value="NafY_N_sf"/>
</dbReference>
<dbReference type="Gene3D" id="3.30.420.130">
    <property type="entry name" value="Dinitrogenase iron-molybdenum cofactor biosynthesis domain"/>
    <property type="match status" value="1"/>
</dbReference>
<proteinExistence type="inferred from homology"/>
<dbReference type="EMBL" id="CP053587">
    <property type="protein sequence ID" value="WNZ27941.1"/>
    <property type="molecule type" value="Genomic_DNA"/>
</dbReference>
<evidence type="ECO:0000256" key="2">
    <source>
        <dbReference type="ARBA" id="ARBA00023231"/>
    </source>
</evidence>
<dbReference type="CDD" id="cd00853">
    <property type="entry name" value="NifX"/>
    <property type="match status" value="1"/>
</dbReference>
<keyword evidence="2" id="KW-0535">Nitrogen fixation</keyword>
<comment type="similarity">
    <text evidence="1">Belongs to the NifX/NifY family.</text>
</comment>
<dbReference type="AlphaFoldDB" id="A0AA96WRD4"/>
<dbReference type="Pfam" id="PF16844">
    <property type="entry name" value="DIMCO_N"/>
    <property type="match status" value="1"/>
</dbReference>
<dbReference type="Pfam" id="PF02579">
    <property type="entry name" value="Nitro_FeMo-Co"/>
    <property type="match status" value="1"/>
</dbReference>
<feature type="domain" description="Dinitrogenase iron-molybdenum cofactor N-terminal" evidence="4">
    <location>
        <begin position="10"/>
        <end position="103"/>
    </location>
</feature>
<accession>A0AA96WRD4</accession>
<protein>
    <submittedName>
        <fullName evidence="5">Dinitrogenase iron-molybdenum cofactor biosynthesis protein</fullName>
    </submittedName>
</protein>
<dbReference type="InterPro" id="IPR036105">
    <property type="entry name" value="DiNase_FeMo-co_biosyn_sf"/>
</dbReference>
<dbReference type="InterPro" id="IPR034169">
    <property type="entry name" value="NifX-like"/>
</dbReference>
<evidence type="ECO:0000313" key="5">
    <source>
        <dbReference type="EMBL" id="WNZ27941.1"/>
    </source>
</evidence>
<name>A0AA96WRD4_9CYAN</name>
<dbReference type="InterPro" id="IPR031763">
    <property type="entry name" value="NafY_N"/>
</dbReference>
<evidence type="ECO:0000259" key="4">
    <source>
        <dbReference type="Pfam" id="PF16844"/>
    </source>
</evidence>
<dbReference type="InterPro" id="IPR003731">
    <property type="entry name" value="Di-Nase_FeMo-co_biosynth"/>
</dbReference>
<dbReference type="SUPFAM" id="SSF53146">
    <property type="entry name" value="Nitrogenase accessory factor-like"/>
    <property type="match status" value="1"/>
</dbReference>
<dbReference type="InterPro" id="IPR051840">
    <property type="entry name" value="NifX/NifY_domain"/>
</dbReference>
<organism evidence="5">
    <name type="scientific">Leptolyngbya sp. NK1-12</name>
    <dbReference type="NCBI Taxonomy" id="2547451"/>
    <lineage>
        <taxon>Bacteria</taxon>
        <taxon>Bacillati</taxon>
        <taxon>Cyanobacteriota</taxon>
        <taxon>Cyanophyceae</taxon>
        <taxon>Leptolyngbyales</taxon>
        <taxon>Leptolyngbyaceae</taxon>
        <taxon>Leptolyngbya group</taxon>
        <taxon>Leptolyngbya</taxon>
    </lineage>
</organism>
<sequence>MAEQPAEQPISNAVALRIALASRLFPELPITDFIEALQDYLGGVLDEASLSRITVTNLKTALGQTYELDGEEDGEDANTTDIAALKKAVRILWGELDAIDQLPVIEPYRAEDMPNSIRVAVASNHQESLDGHFGSCLRYLIYQLSTEEIRLVDIRSALAADFSDDKNAFRVSLIRDCSVLYIVAIGGPAAAKVVQAGIYPIKKEQGGAARTLLAELQQAIATSPPPWLAKILGVAASERVKNYKALV</sequence>
<dbReference type="PANTHER" id="PTHR33937">
    <property type="entry name" value="IRON-MOLYBDENUM PROTEIN-RELATED-RELATED"/>
    <property type="match status" value="1"/>
</dbReference>
<feature type="domain" description="Dinitrogenase iron-molybdenum cofactor biosynthesis" evidence="3">
    <location>
        <begin position="127"/>
        <end position="217"/>
    </location>
</feature>
<reference evidence="5" key="1">
    <citation type="submission" date="2020-05" db="EMBL/GenBank/DDBJ databases">
        <authorList>
            <person name="Zhu T."/>
            <person name="Keshari N."/>
            <person name="Lu X."/>
        </authorList>
    </citation>
    <scope>NUCLEOTIDE SEQUENCE</scope>
    <source>
        <strain evidence="5">NK1-12</strain>
    </source>
</reference>
<gene>
    <name evidence="5" type="ORF">HJG54_28860</name>
</gene>